<reference evidence="1" key="2">
    <citation type="submission" date="2023-02" db="EMBL/GenBank/DDBJ databases">
        <authorList>
            <consortium name="DOE Joint Genome Institute"/>
            <person name="Mondo S.J."/>
            <person name="Chang Y."/>
            <person name="Wang Y."/>
            <person name="Ahrendt S."/>
            <person name="Andreopoulos W."/>
            <person name="Barry K."/>
            <person name="Beard J."/>
            <person name="Benny G.L."/>
            <person name="Blankenship S."/>
            <person name="Bonito G."/>
            <person name="Cuomo C."/>
            <person name="Desiro A."/>
            <person name="Gervers K.A."/>
            <person name="Hundley H."/>
            <person name="Kuo A."/>
            <person name="LaButti K."/>
            <person name="Lang B.F."/>
            <person name="Lipzen A."/>
            <person name="O'Donnell K."/>
            <person name="Pangilinan J."/>
            <person name="Reynolds N."/>
            <person name="Sandor L."/>
            <person name="Smith M.W."/>
            <person name="Tsang A."/>
            <person name="Grigoriev I.V."/>
            <person name="Stajich J.E."/>
            <person name="Spatafora J.W."/>
        </authorList>
    </citation>
    <scope>NUCLEOTIDE SEQUENCE</scope>
    <source>
        <strain evidence="1">RSA 2281</strain>
    </source>
</reference>
<protein>
    <submittedName>
        <fullName evidence="1">Uncharacterized protein</fullName>
    </submittedName>
</protein>
<dbReference type="EMBL" id="JAIXMP010000054">
    <property type="protein sequence ID" value="KAI9245073.1"/>
    <property type="molecule type" value="Genomic_DNA"/>
</dbReference>
<dbReference type="AlphaFoldDB" id="A0AAD5P7U0"/>
<feature type="non-terminal residue" evidence="1">
    <location>
        <position position="76"/>
    </location>
</feature>
<organism evidence="1 2">
    <name type="scientific">Phascolomyces articulosus</name>
    <dbReference type="NCBI Taxonomy" id="60185"/>
    <lineage>
        <taxon>Eukaryota</taxon>
        <taxon>Fungi</taxon>
        <taxon>Fungi incertae sedis</taxon>
        <taxon>Mucoromycota</taxon>
        <taxon>Mucoromycotina</taxon>
        <taxon>Mucoromycetes</taxon>
        <taxon>Mucorales</taxon>
        <taxon>Lichtheimiaceae</taxon>
        <taxon>Phascolomyces</taxon>
    </lineage>
</organism>
<evidence type="ECO:0000313" key="2">
    <source>
        <dbReference type="Proteomes" id="UP001209540"/>
    </source>
</evidence>
<name>A0AAD5P7U0_9FUNG</name>
<evidence type="ECO:0000313" key="1">
    <source>
        <dbReference type="EMBL" id="KAI9245073.1"/>
    </source>
</evidence>
<sequence>QSSGPTGCLNSIHLVGNELYVVLGRYEIKFPSSFTNISDLLPLMYDLFTWRESMYEASDFIRGKVTEKHQLHSRAS</sequence>
<feature type="non-terminal residue" evidence="1">
    <location>
        <position position="1"/>
    </location>
</feature>
<comment type="caution">
    <text evidence="1">The sequence shown here is derived from an EMBL/GenBank/DDBJ whole genome shotgun (WGS) entry which is preliminary data.</text>
</comment>
<proteinExistence type="predicted"/>
<accession>A0AAD5P7U0</accession>
<gene>
    <name evidence="1" type="ORF">BDA99DRAFT_414019</name>
</gene>
<reference evidence="1" key="1">
    <citation type="journal article" date="2022" name="IScience">
        <title>Evolution of zygomycete secretomes and the origins of terrestrial fungal ecologies.</title>
        <authorList>
            <person name="Chang Y."/>
            <person name="Wang Y."/>
            <person name="Mondo S."/>
            <person name="Ahrendt S."/>
            <person name="Andreopoulos W."/>
            <person name="Barry K."/>
            <person name="Beard J."/>
            <person name="Benny G.L."/>
            <person name="Blankenship S."/>
            <person name="Bonito G."/>
            <person name="Cuomo C."/>
            <person name="Desiro A."/>
            <person name="Gervers K.A."/>
            <person name="Hundley H."/>
            <person name="Kuo A."/>
            <person name="LaButti K."/>
            <person name="Lang B.F."/>
            <person name="Lipzen A."/>
            <person name="O'Donnell K."/>
            <person name="Pangilinan J."/>
            <person name="Reynolds N."/>
            <person name="Sandor L."/>
            <person name="Smith M.E."/>
            <person name="Tsang A."/>
            <person name="Grigoriev I.V."/>
            <person name="Stajich J.E."/>
            <person name="Spatafora J.W."/>
        </authorList>
    </citation>
    <scope>NUCLEOTIDE SEQUENCE</scope>
    <source>
        <strain evidence="1">RSA 2281</strain>
    </source>
</reference>
<dbReference type="Proteomes" id="UP001209540">
    <property type="component" value="Unassembled WGS sequence"/>
</dbReference>
<keyword evidence="2" id="KW-1185">Reference proteome</keyword>